<name>A0ABY4M432_9ACTN</name>
<protein>
    <submittedName>
        <fullName evidence="2">MBL fold metallo-hydrolase</fullName>
    </submittedName>
</protein>
<dbReference type="EMBL" id="CP086322">
    <property type="protein sequence ID" value="UQA92525.1"/>
    <property type="molecule type" value="Genomic_DNA"/>
</dbReference>
<organism evidence="2 3">
    <name type="scientific">Streptomyces halobius</name>
    <dbReference type="NCBI Taxonomy" id="2879846"/>
    <lineage>
        <taxon>Bacteria</taxon>
        <taxon>Bacillati</taxon>
        <taxon>Actinomycetota</taxon>
        <taxon>Actinomycetes</taxon>
        <taxon>Kitasatosporales</taxon>
        <taxon>Streptomycetaceae</taxon>
        <taxon>Streptomyces</taxon>
    </lineage>
</organism>
<dbReference type="Gene3D" id="3.60.15.10">
    <property type="entry name" value="Ribonuclease Z/Hydroxyacylglutathione hydrolase-like"/>
    <property type="match status" value="1"/>
</dbReference>
<keyword evidence="3" id="KW-1185">Reference proteome</keyword>
<dbReference type="SUPFAM" id="SSF56281">
    <property type="entry name" value="Metallo-hydrolase/oxidoreductase"/>
    <property type="match status" value="1"/>
</dbReference>
<reference evidence="2" key="1">
    <citation type="submission" date="2021-10" db="EMBL/GenBank/DDBJ databases">
        <title>Streptomyces nigrumlapis sp.nov.,an antimicrobial producing actinobacterium isolated from Black Gobi rocks.</title>
        <authorList>
            <person name="Wen Y."/>
            <person name="Zhang W."/>
            <person name="Liu X.G."/>
        </authorList>
    </citation>
    <scope>NUCLEOTIDE SEQUENCE</scope>
    <source>
        <strain evidence="2">ST13-2-2</strain>
    </source>
</reference>
<dbReference type="InterPro" id="IPR001279">
    <property type="entry name" value="Metallo-B-lactamas"/>
</dbReference>
<sequence>MHDRTDWGFSNSGLIASQGQALLVDTQFTLKATRELLAAVEEIRPLDDVGAVVSTHQNRDHTWGNQLLPQAEIITSAASAASGCHEMGPDQLTLLARSDGADEASAYVAEHFAHFDFTGITVMAPTRTFEGREEIKVGGTLVELLDLGAGHSAGDVAVHVPDEGVVFAGDALFSGAHMVVWSGSLSGCIRACQMLLDTGAEVFVPGHGPLLDRAGVIAIQDQLTGVAETAGAYAQRGVPLADAARLVKASHAGAWAHPERLFTQAAAAYAEAGVPGVPSGTWAMVEGMAALYV</sequence>
<evidence type="ECO:0000259" key="1">
    <source>
        <dbReference type="SMART" id="SM00849"/>
    </source>
</evidence>
<dbReference type="Pfam" id="PF00753">
    <property type="entry name" value="Lactamase_B"/>
    <property type="match status" value="1"/>
</dbReference>
<dbReference type="InterPro" id="IPR036866">
    <property type="entry name" value="RibonucZ/Hydroxyglut_hydro"/>
</dbReference>
<dbReference type="SMART" id="SM00849">
    <property type="entry name" value="Lactamase_B"/>
    <property type="match status" value="1"/>
</dbReference>
<evidence type="ECO:0000313" key="2">
    <source>
        <dbReference type="EMBL" id="UQA92525.1"/>
    </source>
</evidence>
<dbReference type="CDD" id="cd16282">
    <property type="entry name" value="metallo-hydrolase-like_MBL-fold"/>
    <property type="match status" value="1"/>
</dbReference>
<dbReference type="InterPro" id="IPR050855">
    <property type="entry name" value="NDM-1-like"/>
</dbReference>
<proteinExistence type="predicted"/>
<feature type="domain" description="Metallo-beta-lactamase" evidence="1">
    <location>
        <begin position="9"/>
        <end position="207"/>
    </location>
</feature>
<dbReference type="Proteomes" id="UP000830115">
    <property type="component" value="Chromosome"/>
</dbReference>
<evidence type="ECO:0000313" key="3">
    <source>
        <dbReference type="Proteomes" id="UP000830115"/>
    </source>
</evidence>
<dbReference type="RefSeq" id="WP_248863392.1">
    <property type="nucleotide sequence ID" value="NZ_CP086322.1"/>
</dbReference>
<gene>
    <name evidence="2" type="ORF">K9S39_12435</name>
</gene>
<dbReference type="PANTHER" id="PTHR42951">
    <property type="entry name" value="METALLO-BETA-LACTAMASE DOMAIN-CONTAINING"/>
    <property type="match status" value="1"/>
</dbReference>
<dbReference type="PANTHER" id="PTHR42951:SF4">
    <property type="entry name" value="ACYL-COENZYME A THIOESTERASE MBLAC2"/>
    <property type="match status" value="1"/>
</dbReference>
<accession>A0ABY4M432</accession>